<keyword evidence="3" id="KW-1185">Reference proteome</keyword>
<protein>
    <submittedName>
        <fullName evidence="2">Uncharacterized protein</fullName>
    </submittedName>
</protein>
<feature type="region of interest" description="Disordered" evidence="1">
    <location>
        <begin position="353"/>
        <end position="383"/>
    </location>
</feature>
<evidence type="ECO:0000313" key="2">
    <source>
        <dbReference type="EMBL" id="KAG8381228.1"/>
    </source>
</evidence>
<gene>
    <name evidence="2" type="ORF">BUALT_Bualt06G0100400</name>
</gene>
<dbReference type="InterPro" id="IPR050481">
    <property type="entry name" value="UDP-glycosyltransf_plant"/>
</dbReference>
<name>A0AAV6XFL9_9LAMI</name>
<accession>A0AAV6XFL9</accession>
<dbReference type="AlphaFoldDB" id="A0AAV6XFL9"/>
<evidence type="ECO:0000313" key="3">
    <source>
        <dbReference type="Proteomes" id="UP000826271"/>
    </source>
</evidence>
<proteinExistence type="predicted"/>
<evidence type="ECO:0000256" key="1">
    <source>
        <dbReference type="SAM" id="MobiDB-lite"/>
    </source>
</evidence>
<comment type="caution">
    <text evidence="2">The sequence shown here is derived from an EMBL/GenBank/DDBJ whole genome shotgun (WGS) entry which is preliminary data.</text>
</comment>
<dbReference type="GO" id="GO:0035251">
    <property type="term" value="F:UDP-glucosyltransferase activity"/>
    <property type="evidence" value="ECO:0007669"/>
    <property type="project" value="InterPro"/>
</dbReference>
<dbReference type="EMBL" id="WHWC01000006">
    <property type="protein sequence ID" value="KAG8381228.1"/>
    <property type="molecule type" value="Genomic_DNA"/>
</dbReference>
<dbReference type="PANTHER" id="PTHR48048:SF70">
    <property type="entry name" value="ISOFLAVONE 7-O-GLUCOSYLTRANSFERASE"/>
    <property type="match status" value="1"/>
</dbReference>
<dbReference type="SUPFAM" id="SSF53756">
    <property type="entry name" value="UDP-Glycosyltransferase/glycogen phosphorylase"/>
    <property type="match status" value="1"/>
</dbReference>
<dbReference type="Proteomes" id="UP000826271">
    <property type="component" value="Unassembled WGS sequence"/>
</dbReference>
<reference evidence="2" key="1">
    <citation type="submission" date="2019-10" db="EMBL/GenBank/DDBJ databases">
        <authorList>
            <person name="Zhang R."/>
            <person name="Pan Y."/>
            <person name="Wang J."/>
            <person name="Ma R."/>
            <person name="Yu S."/>
        </authorList>
    </citation>
    <scope>NUCLEOTIDE SEQUENCE</scope>
    <source>
        <strain evidence="2">LA-IB0</strain>
        <tissue evidence="2">Leaf</tissue>
    </source>
</reference>
<dbReference type="Gene3D" id="3.40.50.2000">
    <property type="entry name" value="Glycogen Phosphorylase B"/>
    <property type="match status" value="3"/>
</dbReference>
<organism evidence="2 3">
    <name type="scientific">Buddleja alternifolia</name>
    <dbReference type="NCBI Taxonomy" id="168488"/>
    <lineage>
        <taxon>Eukaryota</taxon>
        <taxon>Viridiplantae</taxon>
        <taxon>Streptophyta</taxon>
        <taxon>Embryophyta</taxon>
        <taxon>Tracheophyta</taxon>
        <taxon>Spermatophyta</taxon>
        <taxon>Magnoliopsida</taxon>
        <taxon>eudicotyledons</taxon>
        <taxon>Gunneridae</taxon>
        <taxon>Pentapetalae</taxon>
        <taxon>asterids</taxon>
        <taxon>lamiids</taxon>
        <taxon>Lamiales</taxon>
        <taxon>Scrophulariaceae</taxon>
        <taxon>Buddlejeae</taxon>
        <taxon>Buddleja</taxon>
    </lineage>
</organism>
<sequence>MEDTIVLYATPEHLNTISLLAKFISKHHPSIPIIIISTAAASAAATITAVPSITYHPLPTAALPPNFTTNPVELFFEIPRLNNPNLHQALRQISHKSKIKAFIIDFFCYPAFEVSTSLNIPTYFDFSTGAFGLCAMLYWPTIHEAVSGNIKDLNDFIHIPGCPPIHSSDFPEGMFYRGSNTYKHFLKSAINMAKSNGIIVNSFDAIAVRAKEALSNGLCTPNAPTPPIYFLGPLIDSQNGNAEHECLRWLDLQPSDSVIFLCFGRRGLFSAEQLKEIAIGLENSGHRFLWVFMVEEMKVALPLEEAEGGFVTAVELEEGVRELMDSETGRDVRQRIMEMKIAAEAAVRKDGSSNISFTLPGPDPVADPMGPKTGSTAQTRSFGSGSGSGPIIFFFFFCEL</sequence>
<dbReference type="PANTHER" id="PTHR48048">
    <property type="entry name" value="GLYCOSYLTRANSFERASE"/>
    <property type="match status" value="1"/>
</dbReference>